<evidence type="ECO:0000256" key="7">
    <source>
        <dbReference type="ARBA" id="ARBA00022642"/>
    </source>
</evidence>
<dbReference type="SUPFAM" id="SSF54675">
    <property type="entry name" value="Nicotinate/Quinolinate PRTase N-terminal domain-like"/>
    <property type="match status" value="1"/>
</dbReference>
<dbReference type="InterPro" id="IPR007229">
    <property type="entry name" value="Nic_PRibTrfase-Fam"/>
</dbReference>
<dbReference type="NCBIfam" id="TIGR01513">
    <property type="entry name" value="NAPRTase_put"/>
    <property type="match status" value="1"/>
</dbReference>
<comment type="catalytic activity">
    <reaction evidence="10 11">
        <text>5-phospho-alpha-D-ribose 1-diphosphate + nicotinate + ATP + H2O = nicotinate beta-D-ribonucleotide + ADP + phosphate + diphosphate</text>
        <dbReference type="Rhea" id="RHEA:36163"/>
        <dbReference type="ChEBI" id="CHEBI:15377"/>
        <dbReference type="ChEBI" id="CHEBI:30616"/>
        <dbReference type="ChEBI" id="CHEBI:32544"/>
        <dbReference type="ChEBI" id="CHEBI:33019"/>
        <dbReference type="ChEBI" id="CHEBI:43474"/>
        <dbReference type="ChEBI" id="CHEBI:57502"/>
        <dbReference type="ChEBI" id="CHEBI:58017"/>
        <dbReference type="ChEBI" id="CHEBI:456216"/>
        <dbReference type="EC" id="6.3.4.21"/>
    </reaction>
</comment>
<keyword evidence="8 11" id="KW-0808">Transferase</keyword>
<dbReference type="InterPro" id="IPR041619">
    <property type="entry name" value="NAPRTase_C"/>
</dbReference>
<dbReference type="InterPro" id="IPR036068">
    <property type="entry name" value="Nicotinate_pribotase-like_C"/>
</dbReference>
<evidence type="ECO:0000256" key="3">
    <source>
        <dbReference type="ARBA" id="ARBA00013236"/>
    </source>
</evidence>
<dbReference type="InterPro" id="IPR006405">
    <property type="entry name" value="Nic_PRibTrfase_pncB"/>
</dbReference>
<dbReference type="InterPro" id="IPR040727">
    <property type="entry name" value="NAPRTase_N"/>
</dbReference>
<keyword evidence="5" id="KW-0597">Phosphoprotein</keyword>
<dbReference type="GeneTree" id="ENSGT00940000153456"/>
<feature type="domain" description="Nicotinate phosphoribosyltransferase C-terminal" evidence="14">
    <location>
        <begin position="398"/>
        <end position="507"/>
    </location>
</feature>
<dbReference type="AlphaFoldDB" id="H2YXI1"/>
<evidence type="ECO:0000256" key="6">
    <source>
        <dbReference type="ARBA" id="ARBA00022598"/>
    </source>
</evidence>
<evidence type="ECO:0000259" key="13">
    <source>
        <dbReference type="Pfam" id="PF17767"/>
    </source>
</evidence>
<comment type="PTM">
    <text evidence="11">Transiently phosphorylated on a His residue during the reaction cycle. Phosphorylation strongly increases the affinity for substrates and increases the rate of nicotinate D-ribonucleotide production. Dephosphorylation regenerates the low-affinity form of the enzyme, leading to product release.</text>
</comment>
<evidence type="ECO:0000313" key="15">
    <source>
        <dbReference type="Ensembl" id="ENSCSAVP00000010042.1"/>
    </source>
</evidence>
<evidence type="ECO:0000256" key="10">
    <source>
        <dbReference type="ARBA" id="ARBA00048668"/>
    </source>
</evidence>
<evidence type="ECO:0000256" key="11">
    <source>
        <dbReference type="RuleBase" id="RU365100"/>
    </source>
</evidence>
<reference evidence="15" key="2">
    <citation type="submission" date="2025-08" db="UniProtKB">
        <authorList>
            <consortium name="Ensembl"/>
        </authorList>
    </citation>
    <scope>IDENTIFICATION</scope>
</reference>
<feature type="domain" description="Nicotinate phosphoribosyltransferase N-terminal" evidence="13">
    <location>
        <begin position="17"/>
        <end position="144"/>
    </location>
</feature>
<keyword evidence="7 11" id="KW-0662">Pyridine nucleotide biosynthesis</keyword>
<proteinExistence type="inferred from homology"/>
<dbReference type="GO" id="GO:0034355">
    <property type="term" value="P:NAD+ biosynthetic process via the salvage pathway"/>
    <property type="evidence" value="ECO:0007669"/>
    <property type="project" value="TreeGrafter"/>
</dbReference>
<dbReference type="Pfam" id="PF17767">
    <property type="entry name" value="NAPRTase_N"/>
    <property type="match status" value="1"/>
</dbReference>
<dbReference type="UniPathway" id="UPA00253">
    <property type="reaction ID" value="UER00457"/>
</dbReference>
<evidence type="ECO:0000259" key="14">
    <source>
        <dbReference type="Pfam" id="PF17956"/>
    </source>
</evidence>
<sequence>GQNGNYTMPTNSVVQPLLTDLYQVTMAYAYWKTGKMEDKAVFDLFFRKNPFRGEFAIFAGLGECVKFLNNFRFSCSDIAYLQEILPNVDQGFWEYLSQLDASQVVTMSAIPEGYVVFPKVPLIRLEGPLPVIQLLETTFLNLINYASLVATNAARFRITAGDGVQLLEFGLRRAQGPDGGLSASKYCYIGGFDGTSNVLAGKLFGIPVRGTHAHAFVNSFSSLDDVSENVSFLDFCCFLSIFCQLAMSWLTKISPILNILEHETNKGELKAFLAYAYAFPRTCLCLLDTYSSTCVRLDSGDLAYLSRKCREAFVLIADQFESPWMKKFTVVASNDINEETLISLKEQKHEINSFGIGTHLVTCQKQPALGCVFKLVEVNGEPRMKLSEDVGKINLPGKKSVFRLYSEDGLAILDLIQLCSEKPPEVGKKILVRHPFIESKRAYVCPYKVELLYRDYWGNNGLTQSFPSLQELKKTASDSLKTLRQDIKRELNPTPYKVSVTNEMYNFLHELWLKYAPIGELS</sequence>
<dbReference type="CDD" id="cd01570">
    <property type="entry name" value="NAPRTase_A"/>
    <property type="match status" value="1"/>
</dbReference>
<organism evidence="15 16">
    <name type="scientific">Ciona savignyi</name>
    <name type="common">Pacific transparent sea squirt</name>
    <dbReference type="NCBI Taxonomy" id="51511"/>
    <lineage>
        <taxon>Eukaryota</taxon>
        <taxon>Metazoa</taxon>
        <taxon>Chordata</taxon>
        <taxon>Tunicata</taxon>
        <taxon>Ascidiacea</taxon>
        <taxon>Phlebobranchia</taxon>
        <taxon>Cionidae</taxon>
        <taxon>Ciona</taxon>
    </lineage>
</organism>
<dbReference type="PANTHER" id="PTHR11098">
    <property type="entry name" value="NICOTINATE PHOSPHORIBOSYLTRANSFERASE"/>
    <property type="match status" value="1"/>
</dbReference>
<comment type="function">
    <text evidence="9">Catalyzes the first step in the biosynthesis of NAD from nicotinic acid, the ATP-dependent synthesis of beta-nicotinate D-ribonucleotide from nicotinate and 5-phospho-D-ribose 1-phosphate. Helps prevent cellular oxidative stress via its role in NAD biosynthesis.</text>
</comment>
<dbReference type="Pfam" id="PF17956">
    <property type="entry name" value="NAPRTase_C"/>
    <property type="match status" value="1"/>
</dbReference>
<keyword evidence="16" id="KW-1185">Reference proteome</keyword>
<dbReference type="SUPFAM" id="SSF51690">
    <property type="entry name" value="Nicotinate/Quinolinate PRTase C-terminal domain-like"/>
    <property type="match status" value="1"/>
</dbReference>
<dbReference type="InterPro" id="IPR013785">
    <property type="entry name" value="Aldolase_TIM"/>
</dbReference>
<reference evidence="15" key="3">
    <citation type="submission" date="2025-09" db="UniProtKB">
        <authorList>
            <consortium name="Ensembl"/>
        </authorList>
    </citation>
    <scope>IDENTIFICATION</scope>
</reference>
<protein>
    <recommendedName>
        <fullName evidence="4 11">Nicotinate phosphoribosyltransferase</fullName>
        <ecNumber evidence="3 11">6.3.4.21</ecNumber>
    </recommendedName>
</protein>
<dbReference type="FunFam" id="3.20.140.10:FF:000002">
    <property type="entry name" value="Nicotinate phosphoribosyltransferase"/>
    <property type="match status" value="1"/>
</dbReference>
<feature type="domain" description="Nicotinate/nicotinamide phosphoribosyltransferase" evidence="12">
    <location>
        <begin position="165"/>
        <end position="392"/>
    </location>
</feature>
<comment type="similarity">
    <text evidence="2 11">Belongs to the NAPRTase family.</text>
</comment>
<dbReference type="GO" id="GO:0005829">
    <property type="term" value="C:cytosol"/>
    <property type="evidence" value="ECO:0007669"/>
    <property type="project" value="TreeGrafter"/>
</dbReference>
<name>H2YXI1_CIOSA</name>
<evidence type="ECO:0000256" key="8">
    <source>
        <dbReference type="ARBA" id="ARBA00022679"/>
    </source>
</evidence>
<evidence type="ECO:0000256" key="5">
    <source>
        <dbReference type="ARBA" id="ARBA00022553"/>
    </source>
</evidence>
<accession>H2YXI1</accession>
<dbReference type="Pfam" id="PF04095">
    <property type="entry name" value="NAPRTase"/>
    <property type="match status" value="1"/>
</dbReference>
<dbReference type="Gene3D" id="3.20.20.70">
    <property type="entry name" value="Aldolase class I"/>
    <property type="match status" value="2"/>
</dbReference>
<evidence type="ECO:0000259" key="12">
    <source>
        <dbReference type="Pfam" id="PF04095"/>
    </source>
</evidence>
<dbReference type="GO" id="GO:0004516">
    <property type="term" value="F:nicotinate phosphoribosyltransferase activity"/>
    <property type="evidence" value="ECO:0007669"/>
    <property type="project" value="UniProtKB-UniRule"/>
</dbReference>
<dbReference type="EC" id="6.3.4.21" evidence="3 11"/>
<evidence type="ECO:0000313" key="16">
    <source>
        <dbReference type="Proteomes" id="UP000007875"/>
    </source>
</evidence>
<evidence type="ECO:0000256" key="9">
    <source>
        <dbReference type="ARBA" id="ARBA00023426"/>
    </source>
</evidence>
<reference evidence="16" key="1">
    <citation type="submission" date="2003-08" db="EMBL/GenBank/DDBJ databases">
        <authorList>
            <person name="Birren B."/>
            <person name="Nusbaum C."/>
            <person name="Abebe A."/>
            <person name="Abouelleil A."/>
            <person name="Adekoya E."/>
            <person name="Ait-zahra M."/>
            <person name="Allen N."/>
            <person name="Allen T."/>
            <person name="An P."/>
            <person name="Anderson M."/>
            <person name="Anderson S."/>
            <person name="Arachchi H."/>
            <person name="Armbruster J."/>
            <person name="Bachantsang P."/>
            <person name="Baldwin J."/>
            <person name="Barry A."/>
            <person name="Bayul T."/>
            <person name="Blitshsteyn B."/>
            <person name="Bloom T."/>
            <person name="Blye J."/>
            <person name="Boguslavskiy L."/>
            <person name="Borowsky M."/>
            <person name="Boukhgalter B."/>
            <person name="Brunache A."/>
            <person name="Butler J."/>
            <person name="Calixte N."/>
            <person name="Calvo S."/>
            <person name="Camarata J."/>
            <person name="Campo K."/>
            <person name="Chang J."/>
            <person name="Cheshatsang Y."/>
            <person name="Citroen M."/>
            <person name="Collymore A."/>
            <person name="Considine T."/>
            <person name="Cook A."/>
            <person name="Cooke P."/>
            <person name="Corum B."/>
            <person name="Cuomo C."/>
            <person name="David R."/>
            <person name="Dawoe T."/>
            <person name="Degray S."/>
            <person name="Dodge S."/>
            <person name="Dooley K."/>
            <person name="Dorje P."/>
            <person name="Dorjee K."/>
            <person name="Dorris L."/>
            <person name="Duffey N."/>
            <person name="Dupes A."/>
            <person name="Elkins T."/>
            <person name="Engels R."/>
            <person name="Erickson J."/>
            <person name="Farina A."/>
            <person name="Faro S."/>
            <person name="Ferreira P."/>
            <person name="Fischer H."/>
            <person name="Fitzgerald M."/>
            <person name="Foley K."/>
            <person name="Gage D."/>
            <person name="Galagan J."/>
            <person name="Gearin G."/>
            <person name="Gnerre S."/>
            <person name="Gnirke A."/>
            <person name="Goyette A."/>
            <person name="Graham J."/>
            <person name="Grandbois E."/>
            <person name="Gyaltsen K."/>
            <person name="Hafez N."/>
            <person name="Hagopian D."/>
            <person name="Hagos B."/>
            <person name="Hall J."/>
            <person name="Hatcher B."/>
            <person name="Heller A."/>
            <person name="Higgins H."/>
            <person name="Honan T."/>
            <person name="Horn A."/>
            <person name="Houde N."/>
            <person name="Hughes L."/>
            <person name="Hulme W."/>
            <person name="Husby E."/>
            <person name="Iliev I."/>
            <person name="Jaffe D."/>
            <person name="Jones C."/>
            <person name="Kamal M."/>
            <person name="Kamat A."/>
            <person name="Kamvysselis M."/>
            <person name="Karlsson E."/>
            <person name="Kells C."/>
            <person name="Kieu A."/>
            <person name="Kisner P."/>
            <person name="Kodira C."/>
            <person name="Kulbokas E."/>
            <person name="Labutti K."/>
            <person name="Lama D."/>
            <person name="Landers T."/>
            <person name="Leger J."/>
            <person name="Levine S."/>
            <person name="Lewis D."/>
            <person name="Lewis T."/>
            <person name="Lindblad-toh K."/>
            <person name="Liu X."/>
            <person name="Lokyitsang T."/>
            <person name="Lokyitsang Y."/>
            <person name="Lucien O."/>
            <person name="Lui A."/>
            <person name="Ma L.J."/>
            <person name="Mabbitt R."/>
            <person name="Macdonald J."/>
            <person name="Maclean C."/>
            <person name="Major J."/>
            <person name="Manning J."/>
            <person name="Marabella R."/>
            <person name="Maru K."/>
            <person name="Matthews C."/>
            <person name="Mauceli E."/>
            <person name="Mccarthy M."/>
            <person name="Mcdonough S."/>
            <person name="Mcghee T."/>
            <person name="Meldrim J."/>
            <person name="Meneus L."/>
            <person name="Mesirov J."/>
            <person name="Mihalev A."/>
            <person name="Mihova T."/>
            <person name="Mikkelsen T."/>
            <person name="Mlenga V."/>
            <person name="Moru K."/>
            <person name="Mozes J."/>
            <person name="Mulrain L."/>
            <person name="Munson G."/>
            <person name="Naylor J."/>
            <person name="Newes C."/>
            <person name="Nguyen C."/>
            <person name="Nguyen N."/>
            <person name="Nguyen T."/>
            <person name="Nicol R."/>
            <person name="Nielsen C."/>
            <person name="Nizzari M."/>
            <person name="Norbu C."/>
            <person name="Norbu N."/>
            <person name="O'donnell P."/>
            <person name="Okoawo O."/>
            <person name="O'leary S."/>
            <person name="Omotosho B."/>
            <person name="O'neill K."/>
            <person name="Osman S."/>
            <person name="Parker S."/>
            <person name="Perrin D."/>
            <person name="Phunkhang P."/>
            <person name="Piqani B."/>
            <person name="Purcell S."/>
            <person name="Rachupka T."/>
            <person name="Ramasamy U."/>
            <person name="Rameau R."/>
            <person name="Ray V."/>
            <person name="Raymond C."/>
            <person name="Retta R."/>
            <person name="Richardson S."/>
            <person name="Rise C."/>
            <person name="Rodriguez J."/>
            <person name="Rogers J."/>
            <person name="Rogov P."/>
            <person name="Rutman M."/>
            <person name="Schupbach R."/>
            <person name="Seaman C."/>
            <person name="Settipalli S."/>
            <person name="Sharpe T."/>
            <person name="Sheridan J."/>
            <person name="Sherpa N."/>
            <person name="Shi J."/>
            <person name="Smirnov S."/>
            <person name="Smith C."/>
            <person name="Sougnez C."/>
            <person name="Spencer B."/>
            <person name="Stalker J."/>
            <person name="Stange-thomann N."/>
            <person name="Stavropoulos S."/>
            <person name="Stetson K."/>
            <person name="Stone C."/>
            <person name="Stone S."/>
            <person name="Stubbs M."/>
            <person name="Talamas J."/>
            <person name="Tchuinga P."/>
            <person name="Tenzing P."/>
            <person name="Tesfaye S."/>
            <person name="Theodore J."/>
            <person name="Thoulutsang Y."/>
            <person name="Topham K."/>
            <person name="Towey S."/>
            <person name="Tsamla T."/>
            <person name="Tsomo N."/>
            <person name="Vallee D."/>
            <person name="Vassiliev H."/>
            <person name="Venkataraman V."/>
            <person name="Vinson J."/>
            <person name="Vo A."/>
            <person name="Wade C."/>
            <person name="Wang S."/>
            <person name="Wangchuk T."/>
            <person name="Wangdi T."/>
            <person name="Whittaker C."/>
            <person name="Wilkinson J."/>
            <person name="Wu Y."/>
            <person name="Wyman D."/>
            <person name="Yadav S."/>
            <person name="Yang S."/>
            <person name="Yang X."/>
            <person name="Yeager S."/>
            <person name="Yee E."/>
            <person name="Young G."/>
            <person name="Zainoun J."/>
            <person name="Zembeck L."/>
            <person name="Zimmer A."/>
            <person name="Zody M."/>
            <person name="Lander E."/>
        </authorList>
    </citation>
    <scope>NUCLEOTIDE SEQUENCE [LARGE SCALE GENOMIC DNA]</scope>
</reference>
<dbReference type="InterPro" id="IPR041525">
    <property type="entry name" value="N/Namide_PRibTrfase"/>
</dbReference>
<dbReference type="Ensembl" id="ENSCSAVT00000010164.1">
    <property type="protein sequence ID" value="ENSCSAVP00000010042.1"/>
    <property type="gene ID" value="ENSCSAVG00000005917.1"/>
</dbReference>
<dbReference type="Gene3D" id="3.20.140.10">
    <property type="entry name" value="nicotinate phosphoribosyltransferase"/>
    <property type="match status" value="2"/>
</dbReference>
<dbReference type="PANTHER" id="PTHR11098:SF1">
    <property type="entry name" value="NICOTINATE PHOSPHORIBOSYLTRANSFERASE"/>
    <property type="match status" value="1"/>
</dbReference>
<dbReference type="PIRSF" id="PIRSF000484">
    <property type="entry name" value="NAPRT"/>
    <property type="match status" value="1"/>
</dbReference>
<comment type="pathway">
    <text evidence="1 11">Cofactor biosynthesis; NAD(+) biosynthesis; nicotinate D-ribonucleotide from nicotinate: step 1/1.</text>
</comment>
<evidence type="ECO:0000256" key="1">
    <source>
        <dbReference type="ARBA" id="ARBA00004952"/>
    </source>
</evidence>
<dbReference type="Proteomes" id="UP000007875">
    <property type="component" value="Unassembled WGS sequence"/>
</dbReference>
<dbReference type="GO" id="GO:0016740">
    <property type="term" value="F:transferase activity"/>
    <property type="evidence" value="ECO:0007669"/>
    <property type="project" value="UniProtKB-KW"/>
</dbReference>
<keyword evidence="6 11" id="KW-0436">Ligase</keyword>
<dbReference type="FunFam" id="3.20.140.10:FF:000006">
    <property type="entry name" value="Nicotinate phosphoribosyltransferase"/>
    <property type="match status" value="1"/>
</dbReference>
<evidence type="ECO:0000256" key="4">
    <source>
        <dbReference type="ARBA" id="ARBA00021569"/>
    </source>
</evidence>
<evidence type="ECO:0000256" key="2">
    <source>
        <dbReference type="ARBA" id="ARBA00010897"/>
    </source>
</evidence>